<organism evidence="1">
    <name type="scientific">Octopus bimaculoides</name>
    <name type="common">California two-spotted octopus</name>
    <dbReference type="NCBI Taxonomy" id="37653"/>
    <lineage>
        <taxon>Eukaryota</taxon>
        <taxon>Metazoa</taxon>
        <taxon>Spiralia</taxon>
        <taxon>Lophotrochozoa</taxon>
        <taxon>Mollusca</taxon>
        <taxon>Cephalopoda</taxon>
        <taxon>Coleoidea</taxon>
        <taxon>Octopodiformes</taxon>
        <taxon>Octopoda</taxon>
        <taxon>Incirrata</taxon>
        <taxon>Octopodidae</taxon>
        <taxon>Octopus</taxon>
    </lineage>
</organism>
<evidence type="ECO:0000313" key="1">
    <source>
        <dbReference type="EMBL" id="KOF89811.1"/>
    </source>
</evidence>
<dbReference type="EMBL" id="KQ417917">
    <property type="protein sequence ID" value="KOF89811.1"/>
    <property type="molecule type" value="Genomic_DNA"/>
</dbReference>
<reference evidence="1" key="1">
    <citation type="submission" date="2015-07" db="EMBL/GenBank/DDBJ databases">
        <title>MeaNS - Measles Nucleotide Surveillance Program.</title>
        <authorList>
            <person name="Tran T."/>
            <person name="Druce J."/>
        </authorList>
    </citation>
    <scope>NUCLEOTIDE SEQUENCE</scope>
    <source>
        <strain evidence="1">UCB-OBI-ISO-001</strain>
        <tissue evidence="1">Gonad</tissue>
    </source>
</reference>
<name>A0A0L8HKP2_OCTBM</name>
<protein>
    <submittedName>
        <fullName evidence="1">Uncharacterized protein</fullName>
    </submittedName>
</protein>
<accession>A0A0L8HKP2</accession>
<dbReference type="AlphaFoldDB" id="A0A0L8HKP2"/>
<sequence length="46" mass="5343">MTANWLAFISVQHATYHEVWKLAALELRLAGSILLCDMLDNWNKVR</sequence>
<proteinExistence type="predicted"/>
<gene>
    <name evidence="1" type="ORF">OCBIM_22012557mg</name>
</gene>